<dbReference type="NCBIfam" id="TIGR00638">
    <property type="entry name" value="Mop"/>
    <property type="match status" value="2"/>
</dbReference>
<dbReference type="InterPro" id="IPR036388">
    <property type="entry name" value="WH-like_DNA-bd_sf"/>
</dbReference>
<name>A0A5C2H2M1_9BACT</name>
<dbReference type="Pfam" id="PF03459">
    <property type="entry name" value="TOBE"/>
    <property type="match status" value="2"/>
</dbReference>
<keyword evidence="7" id="KW-1185">Reference proteome</keyword>
<dbReference type="GO" id="GO:0030151">
    <property type="term" value="F:molybdenum ion binding"/>
    <property type="evidence" value="ECO:0007669"/>
    <property type="project" value="UniProtKB-UniRule"/>
</dbReference>
<dbReference type="AlphaFoldDB" id="A0A5C2H2M1"/>
<dbReference type="Gene3D" id="2.40.50.100">
    <property type="match status" value="2"/>
</dbReference>
<evidence type="ECO:0000313" key="6">
    <source>
        <dbReference type="EMBL" id="QEP33200.1"/>
    </source>
</evidence>
<dbReference type="SUPFAM" id="SSF50331">
    <property type="entry name" value="MOP-like"/>
    <property type="match status" value="2"/>
</dbReference>
<dbReference type="Gene3D" id="1.10.10.10">
    <property type="entry name" value="Winged helix-like DNA-binding domain superfamily/Winged helix DNA-binding domain"/>
    <property type="match status" value="1"/>
</dbReference>
<evidence type="ECO:0000313" key="7">
    <source>
        <dbReference type="Proteomes" id="UP000322726"/>
    </source>
</evidence>
<dbReference type="InterPro" id="IPR016462">
    <property type="entry name" value="ModE"/>
</dbReference>
<reference evidence="6" key="1">
    <citation type="submission" date="2019-09" db="EMBL/GenBank/DDBJ databases">
        <title>Complete genome sequencing of four Arcobacter species reveals a diverse suite of mobile elements.</title>
        <authorList>
            <person name="Miller W.G."/>
            <person name="Yee E."/>
            <person name="Bono J.L."/>
        </authorList>
    </citation>
    <scope>NUCLEOTIDE SEQUENCE [LARGE SCALE GENOMIC DNA]</scope>
    <source>
        <strain evidence="6">LMG 26638</strain>
    </source>
</reference>
<evidence type="ECO:0000256" key="2">
    <source>
        <dbReference type="ARBA" id="ARBA00022448"/>
    </source>
</evidence>
<dbReference type="PANTHER" id="PTHR30432:SF1">
    <property type="entry name" value="DNA-BINDING TRANSCRIPTIONAL DUAL REGULATOR MODE"/>
    <property type="match status" value="1"/>
</dbReference>
<dbReference type="InterPro" id="IPR036390">
    <property type="entry name" value="WH_DNA-bd_sf"/>
</dbReference>
<dbReference type="EMBL" id="CP035928">
    <property type="protein sequence ID" value="QEP33200.1"/>
    <property type="molecule type" value="Genomic_DNA"/>
</dbReference>
<accession>A0A5C2H2M1</accession>
<dbReference type="PIRSF" id="PIRSF005763">
    <property type="entry name" value="Txn_reg_ModE"/>
    <property type="match status" value="1"/>
</dbReference>
<dbReference type="Proteomes" id="UP000322726">
    <property type="component" value="Chromosome"/>
</dbReference>
<dbReference type="GO" id="GO:0015689">
    <property type="term" value="P:molybdate ion transport"/>
    <property type="evidence" value="ECO:0007669"/>
    <property type="project" value="UniProtKB-UniRule"/>
</dbReference>
<dbReference type="InterPro" id="IPR005116">
    <property type="entry name" value="Transp-assoc_OB_typ1"/>
</dbReference>
<comment type="similarity">
    <text evidence="1 5">Belongs to the ModE family.</text>
</comment>
<dbReference type="KEGG" id="apai:APAC_0027"/>
<evidence type="ECO:0000256" key="4">
    <source>
        <dbReference type="ARBA" id="ARBA00022737"/>
    </source>
</evidence>
<sequence>MEISSNLTLELLNQPFLLEKRIELLFAIERCGSISKAAKEVPMSYKKAWEAVNAMNNLSSKAVVQTETGGKGGGGTSLTPYGKNLLKTYLVLKQEQKKFLENLKNITDIDTGTLKTIGRLAMQISARNQISGVIEEINTENVNAEICVKLKSGYTLVSNITKGAVNNLNLKQNDEVTAIFKSNTVLVSTDTNLNISARNKFEGVIEAINEGEINSELIINIGNEDKIASIITTNSIKTLNLNIGSKICAIIKASDVMIGK</sequence>
<keyword evidence="2 5" id="KW-0813">Transport</keyword>
<dbReference type="GO" id="GO:0006355">
    <property type="term" value="P:regulation of DNA-templated transcription"/>
    <property type="evidence" value="ECO:0007669"/>
    <property type="project" value="InterPro"/>
</dbReference>
<keyword evidence="3 5" id="KW-0500">Molybdenum</keyword>
<dbReference type="NCBIfam" id="TIGR00637">
    <property type="entry name" value="ModE_repress"/>
    <property type="match status" value="1"/>
</dbReference>
<reference evidence="6" key="2">
    <citation type="submission" date="2019-09" db="EMBL/GenBank/DDBJ databases">
        <title>Taxonomic note: a critical rebuttal of the proposed division of the genus Arcobacter into six genera, emended descriptions of Arcobacter anaerophilus and the genus Arcobacter, and an assessment of genus-level boundaries for Epsilonproteobacteria using in silico genomic comparator tools.</title>
        <authorList>
            <person name="On S.L.W."/>
            <person name="Miller W.G."/>
            <person name="Biggs P."/>
            <person name="Cornelius A."/>
            <person name="Vandamme P."/>
        </authorList>
    </citation>
    <scope>NUCLEOTIDE SEQUENCE [LARGE SCALE GENOMIC DNA]</scope>
    <source>
        <strain evidence="6">LMG 26638</strain>
    </source>
</reference>
<dbReference type="InterPro" id="IPR003725">
    <property type="entry name" value="ModE-bd_N"/>
</dbReference>
<dbReference type="SUPFAM" id="SSF46785">
    <property type="entry name" value="Winged helix' DNA-binding domain"/>
    <property type="match status" value="1"/>
</dbReference>
<evidence type="ECO:0000256" key="1">
    <source>
        <dbReference type="ARBA" id="ARBA00008110"/>
    </source>
</evidence>
<dbReference type="InterPro" id="IPR008995">
    <property type="entry name" value="Mo/tungstate-bd_C_term_dom"/>
</dbReference>
<evidence type="ECO:0000256" key="3">
    <source>
        <dbReference type="ARBA" id="ARBA00022505"/>
    </source>
</evidence>
<organism evidence="6 7">
    <name type="scientific">Malaciobacter pacificus</name>
    <dbReference type="NCBI Taxonomy" id="1080223"/>
    <lineage>
        <taxon>Bacteria</taxon>
        <taxon>Pseudomonadati</taxon>
        <taxon>Campylobacterota</taxon>
        <taxon>Epsilonproteobacteria</taxon>
        <taxon>Campylobacterales</taxon>
        <taxon>Arcobacteraceae</taxon>
        <taxon>Malaciobacter</taxon>
    </lineage>
</organism>
<evidence type="ECO:0000256" key="5">
    <source>
        <dbReference type="PIRNR" id="PIRNR005763"/>
    </source>
</evidence>
<gene>
    <name evidence="6" type="primary">modE</name>
    <name evidence="6" type="ORF">APAC_0027</name>
</gene>
<dbReference type="OrthoDB" id="9800709at2"/>
<dbReference type="InterPro" id="IPR004606">
    <property type="entry name" value="Mop_domain"/>
</dbReference>
<dbReference type="RefSeq" id="WP_130232173.1">
    <property type="nucleotide sequence ID" value="NZ_BMEF01000037.1"/>
</dbReference>
<proteinExistence type="inferred from homology"/>
<dbReference type="PROSITE" id="PS51866">
    <property type="entry name" value="MOP"/>
    <property type="match status" value="2"/>
</dbReference>
<dbReference type="PANTHER" id="PTHR30432">
    <property type="entry name" value="TRANSCRIPTIONAL REGULATOR MODE"/>
    <property type="match status" value="1"/>
</dbReference>
<protein>
    <submittedName>
        <fullName evidence="6">Transcriptional regulator, ModE family</fullName>
    </submittedName>
</protein>
<keyword evidence="4" id="KW-0677">Repeat</keyword>
<dbReference type="InterPro" id="IPR051815">
    <property type="entry name" value="Molybdate_resp_trans_reg"/>
</dbReference>